<evidence type="ECO:0000313" key="4">
    <source>
        <dbReference type="Proteomes" id="UP001219585"/>
    </source>
</evidence>
<keyword evidence="2" id="KW-0812">Transmembrane</keyword>
<keyword evidence="2" id="KW-1133">Transmembrane helix</keyword>
<organism evidence="3 4">
    <name type="scientific">Lysinibacillus irui</name>
    <dbReference type="NCBI Taxonomy" id="2998077"/>
    <lineage>
        <taxon>Bacteria</taxon>
        <taxon>Bacillati</taxon>
        <taxon>Bacillota</taxon>
        <taxon>Bacilli</taxon>
        <taxon>Bacillales</taxon>
        <taxon>Bacillaceae</taxon>
        <taxon>Lysinibacillus</taxon>
    </lineage>
</organism>
<protein>
    <submittedName>
        <fullName evidence="3">BhlA/UviB family holin-like peptide</fullName>
    </submittedName>
</protein>
<dbReference type="Pfam" id="PF10960">
    <property type="entry name" value="Holin_BhlA"/>
    <property type="match status" value="1"/>
</dbReference>
<dbReference type="RefSeq" id="WP_274793284.1">
    <property type="nucleotide sequence ID" value="NZ_CP113527.1"/>
</dbReference>
<evidence type="ECO:0000313" key="3">
    <source>
        <dbReference type="EMBL" id="WDV05052.1"/>
    </source>
</evidence>
<gene>
    <name evidence="3" type="ORF">OU989_12065</name>
</gene>
<name>A0AAJ5UT53_9BACI</name>
<dbReference type="KEGG" id="liu:OU989_12065"/>
<accession>A0AAJ5UT53</accession>
<dbReference type="InterPro" id="IPR024405">
    <property type="entry name" value="Phage_BhlA/UviB"/>
</dbReference>
<proteinExistence type="predicted"/>
<feature type="region of interest" description="Disordered" evidence="1">
    <location>
        <begin position="71"/>
        <end position="90"/>
    </location>
</feature>
<sequence>MDIVSAVTTASHIANSQVVWSILCICLVVYVFWNSAKREQKLTENLEALTAAQGKQATAMQGISRSLTSLEGSMDRMEKHTYKNKEKDDE</sequence>
<evidence type="ECO:0000256" key="2">
    <source>
        <dbReference type="SAM" id="Phobius"/>
    </source>
</evidence>
<reference evidence="3" key="1">
    <citation type="submission" date="2022-11" db="EMBL/GenBank/DDBJ databases">
        <title>Lysinibacillus irui.</title>
        <authorList>
            <person name="Akintayo S.O."/>
        </authorList>
    </citation>
    <scope>NUCLEOTIDE SEQUENCE</scope>
    <source>
        <strain evidence="3">IRB4-01</strain>
    </source>
</reference>
<evidence type="ECO:0000256" key="1">
    <source>
        <dbReference type="SAM" id="MobiDB-lite"/>
    </source>
</evidence>
<dbReference type="AlphaFoldDB" id="A0AAJ5UT53"/>
<feature type="transmembrane region" description="Helical" evidence="2">
    <location>
        <begin position="12"/>
        <end position="33"/>
    </location>
</feature>
<dbReference type="Proteomes" id="UP001219585">
    <property type="component" value="Chromosome"/>
</dbReference>
<feature type="compositionally biased region" description="Basic and acidic residues" evidence="1">
    <location>
        <begin position="73"/>
        <end position="90"/>
    </location>
</feature>
<dbReference type="EMBL" id="CP113527">
    <property type="protein sequence ID" value="WDV05052.1"/>
    <property type="molecule type" value="Genomic_DNA"/>
</dbReference>
<keyword evidence="2" id="KW-0472">Membrane</keyword>